<keyword evidence="2" id="KW-1185">Reference proteome</keyword>
<evidence type="ECO:0000313" key="1">
    <source>
        <dbReference type="EMBL" id="MPC68894.1"/>
    </source>
</evidence>
<protein>
    <submittedName>
        <fullName evidence="1">Uncharacterized protein</fullName>
    </submittedName>
</protein>
<dbReference type="AlphaFoldDB" id="A0A5B7HJX3"/>
<comment type="caution">
    <text evidence="1">The sequence shown here is derived from an EMBL/GenBank/DDBJ whole genome shotgun (WGS) entry which is preliminary data.</text>
</comment>
<evidence type="ECO:0000313" key="2">
    <source>
        <dbReference type="Proteomes" id="UP000324222"/>
    </source>
</evidence>
<sequence>MYPFHSFSYFYVASIETTRGKKHRLKDDLCGGKEDKGCLPRLALTEGLGSSNSQLYEARVYTPH</sequence>
<name>A0A5B7HJX3_PORTR</name>
<proteinExistence type="predicted"/>
<dbReference type="EMBL" id="VSRR010028554">
    <property type="protein sequence ID" value="MPC68894.1"/>
    <property type="molecule type" value="Genomic_DNA"/>
</dbReference>
<organism evidence="1 2">
    <name type="scientific">Portunus trituberculatus</name>
    <name type="common">Swimming crab</name>
    <name type="synonym">Neptunus trituberculatus</name>
    <dbReference type="NCBI Taxonomy" id="210409"/>
    <lineage>
        <taxon>Eukaryota</taxon>
        <taxon>Metazoa</taxon>
        <taxon>Ecdysozoa</taxon>
        <taxon>Arthropoda</taxon>
        <taxon>Crustacea</taxon>
        <taxon>Multicrustacea</taxon>
        <taxon>Malacostraca</taxon>
        <taxon>Eumalacostraca</taxon>
        <taxon>Eucarida</taxon>
        <taxon>Decapoda</taxon>
        <taxon>Pleocyemata</taxon>
        <taxon>Brachyura</taxon>
        <taxon>Eubrachyura</taxon>
        <taxon>Portunoidea</taxon>
        <taxon>Portunidae</taxon>
        <taxon>Portuninae</taxon>
        <taxon>Portunus</taxon>
    </lineage>
</organism>
<reference evidence="1 2" key="1">
    <citation type="submission" date="2019-05" db="EMBL/GenBank/DDBJ databases">
        <title>Another draft genome of Portunus trituberculatus and its Hox gene families provides insights of decapod evolution.</title>
        <authorList>
            <person name="Jeong J.-H."/>
            <person name="Song I."/>
            <person name="Kim S."/>
            <person name="Choi T."/>
            <person name="Kim D."/>
            <person name="Ryu S."/>
            <person name="Kim W."/>
        </authorList>
    </citation>
    <scope>NUCLEOTIDE SEQUENCE [LARGE SCALE GENOMIC DNA]</scope>
    <source>
        <tissue evidence="1">Muscle</tissue>
    </source>
</reference>
<gene>
    <name evidence="1" type="ORF">E2C01_063105</name>
</gene>
<accession>A0A5B7HJX3</accession>
<dbReference type="Proteomes" id="UP000324222">
    <property type="component" value="Unassembled WGS sequence"/>
</dbReference>